<organism evidence="2 3">
    <name type="scientific">Rubritalea tangerina</name>
    <dbReference type="NCBI Taxonomy" id="430798"/>
    <lineage>
        <taxon>Bacteria</taxon>
        <taxon>Pseudomonadati</taxon>
        <taxon>Verrucomicrobiota</taxon>
        <taxon>Verrucomicrobiia</taxon>
        <taxon>Verrucomicrobiales</taxon>
        <taxon>Rubritaleaceae</taxon>
        <taxon>Rubritalea</taxon>
    </lineage>
</organism>
<sequence>MLILTTGGTIDKIYFDATSKYEIGEPTIPHIFKEAGVTVPYQLVSLLQKDSLEMTDEDRALLHKHCSETAESQILITHGTDTICETAEYLQDIPHKTIVLTGALAPARFRETDAIFNIGTALGAVQSKTHGVYVAMSGHIFPAGSVRKNREAQCFEPITPLPLA</sequence>
<dbReference type="EMBL" id="JBHUJB010000023">
    <property type="protein sequence ID" value="MFD2158420.1"/>
    <property type="molecule type" value="Genomic_DNA"/>
</dbReference>
<proteinExistence type="predicted"/>
<dbReference type="RefSeq" id="WP_377088652.1">
    <property type="nucleotide sequence ID" value="NZ_JBHSJL010000014.1"/>
</dbReference>
<dbReference type="GO" id="GO:0004067">
    <property type="term" value="F:asparaginase activity"/>
    <property type="evidence" value="ECO:0007669"/>
    <property type="project" value="UniProtKB-EC"/>
</dbReference>
<dbReference type="Gene3D" id="3.40.50.1170">
    <property type="entry name" value="L-asparaginase, N-terminal domain"/>
    <property type="match status" value="1"/>
</dbReference>
<evidence type="ECO:0000313" key="2">
    <source>
        <dbReference type="EMBL" id="MFD2158420.1"/>
    </source>
</evidence>
<keyword evidence="3" id="KW-1185">Reference proteome</keyword>
<dbReference type="Pfam" id="PF00710">
    <property type="entry name" value="Asparaginase"/>
    <property type="match status" value="1"/>
</dbReference>
<dbReference type="PIRSF" id="PIRSF001220">
    <property type="entry name" value="L-ASNase_gatD"/>
    <property type="match status" value="1"/>
</dbReference>
<reference evidence="3" key="1">
    <citation type="journal article" date="2019" name="Int. J. Syst. Evol. Microbiol.">
        <title>The Global Catalogue of Microorganisms (GCM) 10K type strain sequencing project: providing services to taxonomists for standard genome sequencing and annotation.</title>
        <authorList>
            <consortium name="The Broad Institute Genomics Platform"/>
            <consortium name="The Broad Institute Genome Sequencing Center for Infectious Disease"/>
            <person name="Wu L."/>
            <person name="Ma J."/>
        </authorList>
    </citation>
    <scope>NUCLEOTIDE SEQUENCE [LARGE SCALE GENOMIC DNA]</scope>
    <source>
        <strain evidence="3">CCUG 57942</strain>
    </source>
</reference>
<protein>
    <submittedName>
        <fullName evidence="2">Asparaginase domain-containing protein</fullName>
        <ecNumber evidence="2">3.5.1.1</ecNumber>
    </submittedName>
</protein>
<gene>
    <name evidence="2" type="ORF">ACFSW8_05880</name>
</gene>
<dbReference type="PIRSF" id="PIRSF500176">
    <property type="entry name" value="L_ASNase"/>
    <property type="match status" value="1"/>
</dbReference>
<dbReference type="EC" id="3.5.1.1" evidence="2"/>
<keyword evidence="2" id="KW-0378">Hydrolase</keyword>
<dbReference type="PROSITE" id="PS51732">
    <property type="entry name" value="ASN_GLN_ASE_3"/>
    <property type="match status" value="1"/>
</dbReference>
<dbReference type="SUPFAM" id="SSF53774">
    <property type="entry name" value="Glutaminase/Asparaginase"/>
    <property type="match status" value="1"/>
</dbReference>
<evidence type="ECO:0000313" key="3">
    <source>
        <dbReference type="Proteomes" id="UP001597389"/>
    </source>
</evidence>
<dbReference type="InterPro" id="IPR006034">
    <property type="entry name" value="Asparaginase/glutaminase-like"/>
</dbReference>
<dbReference type="InterPro" id="IPR037152">
    <property type="entry name" value="L-asparaginase_N_sf"/>
</dbReference>
<dbReference type="InterPro" id="IPR027474">
    <property type="entry name" value="L-asparaginase_N"/>
</dbReference>
<comment type="caution">
    <text evidence="2">The sequence shown here is derived from an EMBL/GenBank/DDBJ whole genome shotgun (WGS) entry which is preliminary data.</text>
</comment>
<dbReference type="Proteomes" id="UP001597389">
    <property type="component" value="Unassembled WGS sequence"/>
</dbReference>
<feature type="domain" description="L-asparaginase N-terminal" evidence="1">
    <location>
        <begin position="2"/>
        <end position="151"/>
    </location>
</feature>
<dbReference type="PRINTS" id="PR00139">
    <property type="entry name" value="ASNGLNASE"/>
</dbReference>
<accession>A0ABW4Z944</accession>
<name>A0ABW4Z944_9BACT</name>
<evidence type="ECO:0000259" key="1">
    <source>
        <dbReference type="Pfam" id="PF00710"/>
    </source>
</evidence>
<dbReference type="InterPro" id="IPR036152">
    <property type="entry name" value="Asp/glu_Ase-like_sf"/>
</dbReference>